<evidence type="ECO:0000256" key="1">
    <source>
        <dbReference type="SAM" id="MobiDB-lite"/>
    </source>
</evidence>
<feature type="compositionally biased region" description="Pro residues" evidence="1">
    <location>
        <begin position="646"/>
        <end position="659"/>
    </location>
</feature>
<evidence type="ECO:0000313" key="2">
    <source>
        <dbReference type="EMBL" id="RPD55127.1"/>
    </source>
</evidence>
<dbReference type="EMBL" id="ML122298">
    <property type="protein sequence ID" value="RPD55127.1"/>
    <property type="molecule type" value="Genomic_DNA"/>
</dbReference>
<evidence type="ECO:0000313" key="3">
    <source>
        <dbReference type="Proteomes" id="UP000313359"/>
    </source>
</evidence>
<protein>
    <submittedName>
        <fullName evidence="2">Uncharacterized protein</fullName>
    </submittedName>
</protein>
<dbReference type="Proteomes" id="UP000313359">
    <property type="component" value="Unassembled WGS sequence"/>
</dbReference>
<feature type="compositionally biased region" description="Gly residues" evidence="1">
    <location>
        <begin position="673"/>
        <end position="689"/>
    </location>
</feature>
<proteinExistence type="predicted"/>
<reference evidence="2" key="1">
    <citation type="journal article" date="2018" name="Genome Biol. Evol.">
        <title>Genomics and development of Lentinus tigrinus, a white-rot wood-decaying mushroom with dimorphic fruiting bodies.</title>
        <authorList>
            <person name="Wu B."/>
            <person name="Xu Z."/>
            <person name="Knudson A."/>
            <person name="Carlson A."/>
            <person name="Chen N."/>
            <person name="Kovaka S."/>
            <person name="LaButti K."/>
            <person name="Lipzen A."/>
            <person name="Pennachio C."/>
            <person name="Riley R."/>
            <person name="Schakwitz W."/>
            <person name="Umezawa K."/>
            <person name="Ohm R.A."/>
            <person name="Grigoriev I.V."/>
            <person name="Nagy L.G."/>
            <person name="Gibbons J."/>
            <person name="Hibbett D."/>
        </authorList>
    </citation>
    <scope>NUCLEOTIDE SEQUENCE [LARGE SCALE GENOMIC DNA]</scope>
    <source>
        <strain evidence="2">ALCF2SS1-6</strain>
    </source>
</reference>
<dbReference type="STRING" id="1328759.A0A5C2RWR8"/>
<dbReference type="OrthoDB" id="2742205at2759"/>
<dbReference type="AlphaFoldDB" id="A0A5C2RWR8"/>
<organism evidence="2 3">
    <name type="scientific">Lentinus tigrinus ALCF2SS1-6</name>
    <dbReference type="NCBI Taxonomy" id="1328759"/>
    <lineage>
        <taxon>Eukaryota</taxon>
        <taxon>Fungi</taxon>
        <taxon>Dikarya</taxon>
        <taxon>Basidiomycota</taxon>
        <taxon>Agaricomycotina</taxon>
        <taxon>Agaricomycetes</taxon>
        <taxon>Polyporales</taxon>
        <taxon>Polyporaceae</taxon>
        <taxon>Lentinus</taxon>
    </lineage>
</organism>
<feature type="region of interest" description="Disordered" evidence="1">
    <location>
        <begin position="596"/>
        <end position="689"/>
    </location>
</feature>
<name>A0A5C2RWR8_9APHY</name>
<sequence length="689" mass="76361">MSTSSARFASIYDSLPPDVQRTIVEKQLIPLLDQVNKGKCKKVLASASKMQRRHAGIPVLDIKAKKREVNTLLDELHRDAKRSFVKERSHRSELLEQTVESVTSWLNDIWRVVYEHNVDFALAHECLLFTMNTLDQIGHGRASCRCAFTSMYVPIILKRRSGKVVKSWHVNGAHNIEEVLQFIWRDLFLSMLATGSQRQIKRIPEMLDDIEDLLGWSALEKLLYGGRKCPHDIDDIDDEISVLSDVDEDEDAYTDEDSDLDAPIDNHDWLPKVPETPSPSHAKHWSSRISNQMWSFRKHVHAAMMSVFKINPSLRLYSAILANSTDPETTAAELMTFLNEMAPSCPEVFAAALDIHSLERNTITLASLLTSYSHLIRPRDAVIYQSAVTTLGGDPFQQQRALEIIEKELLDTTNAVRAALLNSFSLLNTSENKTEIEQILKLRPSAAGRQDRIERWVDAVVTPGTNTPNPMAFAAMVMGLPIVPALDGSEDADPLGYLDLDPTDPDMEDLRDEFRPRLKQRFEGWADAGIAVKGGPAVLVKVYRELTKSMPWLRASDVVEEMLSRLAEKPSKQYLIDAVDALSAFVKVQRRKLSAAKSEQKRRAAAATQTSTPSPAAAPSVPAFTFTVPPAPEAAEAEAGDERPETPPPPLEPVTPAPAPLFTFYTGAVPGPGDAGAGTMYGGGIEDVD</sequence>
<feature type="compositionally biased region" description="Low complexity" evidence="1">
    <location>
        <begin position="605"/>
        <end position="628"/>
    </location>
</feature>
<accession>A0A5C2RWR8</accession>
<keyword evidence="3" id="KW-1185">Reference proteome</keyword>
<gene>
    <name evidence="2" type="ORF">L227DRAFT_555342</name>
</gene>